<comment type="subcellular location">
    <subcellularLocation>
        <location evidence="1">Endoplasmic reticulum membrane</location>
        <topology evidence="1">Multi-pass membrane protein</topology>
    </subcellularLocation>
</comment>
<evidence type="ECO:0000256" key="3">
    <source>
        <dbReference type="ARBA" id="ARBA00010026"/>
    </source>
</evidence>
<feature type="transmembrane region" description="Helical" evidence="10">
    <location>
        <begin position="197"/>
        <end position="223"/>
    </location>
</feature>
<evidence type="ECO:0000256" key="5">
    <source>
        <dbReference type="ARBA" id="ARBA00022692"/>
    </source>
</evidence>
<dbReference type="GO" id="GO:0016255">
    <property type="term" value="P:attachment of GPI anchor to protein"/>
    <property type="evidence" value="ECO:0007669"/>
    <property type="project" value="InterPro"/>
</dbReference>
<feature type="region of interest" description="Disordered" evidence="9">
    <location>
        <begin position="1"/>
        <end position="25"/>
    </location>
</feature>
<evidence type="ECO:0000313" key="11">
    <source>
        <dbReference type="Proteomes" id="UP000492821"/>
    </source>
</evidence>
<protein>
    <submittedName>
        <fullName evidence="12">GPI transamidase component PIG-U</fullName>
    </submittedName>
</protein>
<dbReference type="WBParaSite" id="Pan_g10497.t1">
    <property type="protein sequence ID" value="Pan_g10497.t1"/>
    <property type="gene ID" value="Pan_g10497"/>
</dbReference>
<evidence type="ECO:0000256" key="6">
    <source>
        <dbReference type="ARBA" id="ARBA00022824"/>
    </source>
</evidence>
<comment type="pathway">
    <text evidence="2">Glycolipid biosynthesis; glycosylphosphatidylinositol-anchor biosynthesis.</text>
</comment>
<keyword evidence="11" id="KW-1185">Reference proteome</keyword>
<accession>A0A7E4UMD6</accession>
<feature type="transmembrane region" description="Helical" evidence="10">
    <location>
        <begin position="262"/>
        <end position="284"/>
    </location>
</feature>
<feature type="transmembrane region" description="Helical" evidence="10">
    <location>
        <begin position="291"/>
        <end position="311"/>
    </location>
</feature>
<evidence type="ECO:0000256" key="2">
    <source>
        <dbReference type="ARBA" id="ARBA00004687"/>
    </source>
</evidence>
<evidence type="ECO:0000256" key="7">
    <source>
        <dbReference type="ARBA" id="ARBA00022989"/>
    </source>
</evidence>
<keyword evidence="6" id="KW-0256">Endoplasmic reticulum</keyword>
<evidence type="ECO:0000313" key="12">
    <source>
        <dbReference type="WBParaSite" id="Pan_g10497.t1"/>
    </source>
</evidence>
<sequence>MEVRKRRPSTKKTLSTGEEPSEAEAASVPLNGGCGDVKTYLLAFGLRIIAAVFLQGYLSRSNEFTTPWNSFRRVKEAVHVQHEYGVSPYEGDFFHLMPIFLTILAPFAYVPAAFITLTIIADVTAAYILQKAAITYLSKLVEKKQITVEQAENAVYLVLLIYLFNPMAIGSAAIGSISVLVNLVVVISILAHLKGHIYLATILTISATVTYSYYIVLLAPIFVSAENKRLKVFSVIFATLGSYFALNCLVEHASRYFGDTFYLFWNVPDLTPNVGVWWYFFVFAFDQYRSFFLWVFQLAAVLPVVPLSWTLRADPTILTYVCLGHVAVLSSYPSYAEAVVLLAMYPMFAQTVKYSRYTVIGFGTVAATFVLAPIMFRMWMITGSGNANFYFAVVIVYVLALSFLVVDIMYGFVRHEFGQTAKEAGVSEADQISADYPIKGIIPFRSGAFNKLF</sequence>
<name>A0A7E4UMD6_PANRE</name>
<dbReference type="Pfam" id="PF06728">
    <property type="entry name" value="PIG-U"/>
    <property type="match status" value="1"/>
</dbReference>
<dbReference type="AlphaFoldDB" id="A0A7E4UMD6"/>
<keyword evidence="8 10" id="KW-0472">Membrane</keyword>
<dbReference type="Proteomes" id="UP000492821">
    <property type="component" value="Unassembled WGS sequence"/>
</dbReference>
<dbReference type="UniPathway" id="UPA00196"/>
<keyword evidence="7 10" id="KW-1133">Transmembrane helix</keyword>
<evidence type="ECO:0000256" key="9">
    <source>
        <dbReference type="SAM" id="MobiDB-lite"/>
    </source>
</evidence>
<evidence type="ECO:0000256" key="4">
    <source>
        <dbReference type="ARBA" id="ARBA00022502"/>
    </source>
</evidence>
<dbReference type="PANTHER" id="PTHR13121:SF0">
    <property type="entry name" value="PHOSPHATIDYLINOSITOL GLYCAN ANCHOR BIOSYNTHESIS CLASS U PROTEIN"/>
    <property type="match status" value="1"/>
</dbReference>
<dbReference type="GO" id="GO:0042765">
    <property type="term" value="C:GPI-anchor transamidase complex"/>
    <property type="evidence" value="ECO:0007669"/>
    <property type="project" value="InterPro"/>
</dbReference>
<dbReference type="InterPro" id="IPR009600">
    <property type="entry name" value="PIG-U"/>
</dbReference>
<feature type="transmembrane region" description="Helical" evidence="10">
    <location>
        <begin position="357"/>
        <end position="376"/>
    </location>
</feature>
<evidence type="ECO:0000256" key="10">
    <source>
        <dbReference type="SAM" id="Phobius"/>
    </source>
</evidence>
<feature type="transmembrane region" description="Helical" evidence="10">
    <location>
        <begin position="40"/>
        <end position="58"/>
    </location>
</feature>
<comment type="similarity">
    <text evidence="3">Belongs to the PIGU family.</text>
</comment>
<evidence type="ECO:0000256" key="1">
    <source>
        <dbReference type="ARBA" id="ARBA00004477"/>
    </source>
</evidence>
<reference evidence="11" key="1">
    <citation type="journal article" date="2013" name="Genetics">
        <title>The draft genome and transcriptome of Panagrellus redivivus are shaped by the harsh demands of a free-living lifestyle.</title>
        <authorList>
            <person name="Srinivasan J."/>
            <person name="Dillman A.R."/>
            <person name="Macchietto M.G."/>
            <person name="Heikkinen L."/>
            <person name="Lakso M."/>
            <person name="Fracchia K.M."/>
            <person name="Antoshechkin I."/>
            <person name="Mortazavi A."/>
            <person name="Wong G."/>
            <person name="Sternberg P.W."/>
        </authorList>
    </citation>
    <scope>NUCLEOTIDE SEQUENCE [LARGE SCALE GENOMIC DNA]</scope>
    <source>
        <strain evidence="11">MT8872</strain>
    </source>
</reference>
<proteinExistence type="inferred from homology"/>
<feature type="transmembrane region" description="Helical" evidence="10">
    <location>
        <begin position="388"/>
        <end position="413"/>
    </location>
</feature>
<feature type="transmembrane region" description="Helical" evidence="10">
    <location>
        <begin position="99"/>
        <end position="129"/>
    </location>
</feature>
<keyword evidence="5 10" id="KW-0812">Transmembrane</keyword>
<reference evidence="12" key="2">
    <citation type="submission" date="2020-10" db="UniProtKB">
        <authorList>
            <consortium name="WormBaseParasite"/>
        </authorList>
    </citation>
    <scope>IDENTIFICATION</scope>
</reference>
<feature type="transmembrane region" description="Helical" evidence="10">
    <location>
        <begin position="317"/>
        <end position="345"/>
    </location>
</feature>
<dbReference type="GO" id="GO:0006506">
    <property type="term" value="P:GPI anchor biosynthetic process"/>
    <property type="evidence" value="ECO:0007669"/>
    <property type="project" value="UniProtKB-UniPathway"/>
</dbReference>
<feature type="transmembrane region" description="Helical" evidence="10">
    <location>
        <begin position="230"/>
        <end position="250"/>
    </location>
</feature>
<evidence type="ECO:0000256" key="8">
    <source>
        <dbReference type="ARBA" id="ARBA00023136"/>
    </source>
</evidence>
<dbReference type="PANTHER" id="PTHR13121">
    <property type="entry name" value="GPI TRANSAMIDASE COMPONENT PIG-U"/>
    <property type="match status" value="1"/>
</dbReference>
<organism evidence="11 12">
    <name type="scientific">Panagrellus redivivus</name>
    <name type="common">Microworm</name>
    <dbReference type="NCBI Taxonomy" id="6233"/>
    <lineage>
        <taxon>Eukaryota</taxon>
        <taxon>Metazoa</taxon>
        <taxon>Ecdysozoa</taxon>
        <taxon>Nematoda</taxon>
        <taxon>Chromadorea</taxon>
        <taxon>Rhabditida</taxon>
        <taxon>Tylenchina</taxon>
        <taxon>Panagrolaimomorpha</taxon>
        <taxon>Panagrolaimoidea</taxon>
        <taxon>Panagrolaimidae</taxon>
        <taxon>Panagrellus</taxon>
    </lineage>
</organism>
<feature type="compositionally biased region" description="Basic residues" evidence="9">
    <location>
        <begin position="1"/>
        <end position="10"/>
    </location>
</feature>
<keyword evidence="4" id="KW-0337">GPI-anchor biosynthesis</keyword>